<dbReference type="InterPro" id="IPR043130">
    <property type="entry name" value="CDP-OH_PTrfase_TM_dom"/>
</dbReference>
<dbReference type="EMBL" id="VFFF01000002">
    <property type="protein sequence ID" value="TNY31644.1"/>
    <property type="molecule type" value="Genomic_DNA"/>
</dbReference>
<dbReference type="InterPro" id="IPR004570">
    <property type="entry name" value="Phosphatidylglycerol_P_synth"/>
</dbReference>
<comment type="pathway">
    <text evidence="2">Phospholipid metabolism; phosphatidylglycerol biosynthesis; phosphatidylglycerol from CDP-diacylglycerol: step 1/2.</text>
</comment>
<dbReference type="Proteomes" id="UP000314011">
    <property type="component" value="Unassembled WGS sequence"/>
</dbReference>
<keyword evidence="7" id="KW-0444">Lipid biosynthesis</keyword>
<gene>
    <name evidence="19" type="primary">pgsA</name>
    <name evidence="19" type="ORF">FHY64_16700</name>
</gene>
<organism evidence="19 20">
    <name type="scientific">Pelagovum pacificum</name>
    <dbReference type="NCBI Taxonomy" id="2588711"/>
    <lineage>
        <taxon>Bacteria</taxon>
        <taxon>Pseudomonadati</taxon>
        <taxon>Pseudomonadota</taxon>
        <taxon>Alphaproteobacteria</taxon>
        <taxon>Rhodobacterales</taxon>
        <taxon>Paracoccaceae</taxon>
        <taxon>Pelagovum</taxon>
    </lineage>
</organism>
<dbReference type="NCBIfam" id="TIGR00560">
    <property type="entry name" value="pgsA"/>
    <property type="match status" value="1"/>
</dbReference>
<evidence type="ECO:0000256" key="17">
    <source>
        <dbReference type="RuleBase" id="RU003750"/>
    </source>
</evidence>
<keyword evidence="20" id="KW-1185">Reference proteome</keyword>
<dbReference type="Gene3D" id="1.20.120.1760">
    <property type="match status" value="1"/>
</dbReference>
<evidence type="ECO:0000256" key="11">
    <source>
        <dbReference type="ARBA" id="ARBA00023098"/>
    </source>
</evidence>
<evidence type="ECO:0000256" key="12">
    <source>
        <dbReference type="ARBA" id="ARBA00023136"/>
    </source>
</evidence>
<dbReference type="InterPro" id="IPR050324">
    <property type="entry name" value="CDP-alcohol_PTase-I"/>
</dbReference>
<feature type="transmembrane region" description="Helical" evidence="18">
    <location>
        <begin position="154"/>
        <end position="181"/>
    </location>
</feature>
<evidence type="ECO:0000256" key="13">
    <source>
        <dbReference type="ARBA" id="ARBA00023209"/>
    </source>
</evidence>
<dbReference type="InterPro" id="IPR000462">
    <property type="entry name" value="CDP-OH_P_trans"/>
</dbReference>
<proteinExistence type="inferred from homology"/>
<evidence type="ECO:0000256" key="5">
    <source>
        <dbReference type="ARBA" id="ARBA00013170"/>
    </source>
</evidence>
<dbReference type="EC" id="2.7.8.5" evidence="5 16"/>
<evidence type="ECO:0000256" key="3">
    <source>
        <dbReference type="ARBA" id="ARBA00005189"/>
    </source>
</evidence>
<evidence type="ECO:0000313" key="19">
    <source>
        <dbReference type="EMBL" id="TNY31644.1"/>
    </source>
</evidence>
<dbReference type="GO" id="GO:0016020">
    <property type="term" value="C:membrane"/>
    <property type="evidence" value="ECO:0007669"/>
    <property type="project" value="UniProtKB-SubCell"/>
</dbReference>
<evidence type="ECO:0000256" key="15">
    <source>
        <dbReference type="ARBA" id="ARBA00048586"/>
    </source>
</evidence>
<keyword evidence="13" id="KW-0594">Phospholipid biosynthesis</keyword>
<feature type="transmembrane region" description="Helical" evidence="18">
    <location>
        <begin position="7"/>
        <end position="28"/>
    </location>
</feature>
<dbReference type="PANTHER" id="PTHR14269:SF62">
    <property type="entry name" value="CDP-DIACYLGLYCEROL--GLYCEROL-3-PHOSPHATE 3-PHOSPHATIDYLTRANSFERASE 1, CHLOROPLASTIC"/>
    <property type="match status" value="1"/>
</dbReference>
<comment type="subcellular location">
    <subcellularLocation>
        <location evidence="1">Membrane</location>
        <topology evidence="1">Multi-pass membrane protein</topology>
    </subcellularLocation>
</comment>
<sequence length="192" mass="20954">MRWTLPNILTIGRLIAAPGIAVIFLYFNRPFADWVALILFASVALTDWIDGRLARAWGMETRFGAAMDPIADKAMVLIALLVIAGYSAMSPWIVMPATLIVFREVFVSGLREYVGGGVKLSVTVLAKWKTTVQMVSIAVLFSEGIFINHGADTAAAWVGGLGVTLLWIAAVLTLVTGYDYFRKSLPYLKEPA</sequence>
<dbReference type="RefSeq" id="WP_140196806.1">
    <property type="nucleotide sequence ID" value="NZ_CP065915.1"/>
</dbReference>
<reference evidence="19 20" key="1">
    <citation type="submission" date="2019-06" db="EMBL/GenBank/DDBJ databases">
        <title>Genome of new Rhodobacteraceae sp. SM1903.</title>
        <authorList>
            <person name="Ren X."/>
        </authorList>
    </citation>
    <scope>NUCLEOTIDE SEQUENCE [LARGE SCALE GENOMIC DNA]</scope>
    <source>
        <strain evidence="19 20">SM1903</strain>
    </source>
</reference>
<evidence type="ECO:0000256" key="2">
    <source>
        <dbReference type="ARBA" id="ARBA00005042"/>
    </source>
</evidence>
<dbReference type="PIRSF" id="PIRSF000847">
    <property type="entry name" value="Phos_ph_gly_syn"/>
    <property type="match status" value="1"/>
</dbReference>
<keyword evidence="10 18" id="KW-1133">Transmembrane helix</keyword>
<evidence type="ECO:0000256" key="9">
    <source>
        <dbReference type="ARBA" id="ARBA00022692"/>
    </source>
</evidence>
<evidence type="ECO:0000256" key="8">
    <source>
        <dbReference type="ARBA" id="ARBA00022679"/>
    </source>
</evidence>
<dbReference type="Pfam" id="PF01066">
    <property type="entry name" value="CDP-OH_P_transf"/>
    <property type="match status" value="1"/>
</dbReference>
<dbReference type="AlphaFoldDB" id="A0A5C5GCE0"/>
<dbReference type="PANTHER" id="PTHR14269">
    <property type="entry name" value="CDP-DIACYLGLYCEROL--GLYCEROL-3-PHOSPHATE 3-PHOSPHATIDYLTRANSFERASE-RELATED"/>
    <property type="match status" value="1"/>
</dbReference>
<evidence type="ECO:0000256" key="4">
    <source>
        <dbReference type="ARBA" id="ARBA00010441"/>
    </source>
</evidence>
<dbReference type="GO" id="GO:0008444">
    <property type="term" value="F:CDP-diacylglycerol-glycerol-3-phosphate 3-phosphatidyltransferase activity"/>
    <property type="evidence" value="ECO:0007669"/>
    <property type="project" value="UniProtKB-UniRule"/>
</dbReference>
<dbReference type="InterPro" id="IPR048254">
    <property type="entry name" value="CDP_ALCOHOL_P_TRANSF_CS"/>
</dbReference>
<comment type="caution">
    <text evidence="19">The sequence shown here is derived from an EMBL/GenBank/DDBJ whole genome shotgun (WGS) entry which is preliminary data.</text>
</comment>
<evidence type="ECO:0000256" key="10">
    <source>
        <dbReference type="ARBA" id="ARBA00022989"/>
    </source>
</evidence>
<protein>
    <recommendedName>
        <fullName evidence="6 16">CDP-diacylglycerol--glycerol-3-phosphate 3-phosphatidyltransferase</fullName>
        <ecNumber evidence="5 16">2.7.8.5</ecNumber>
    </recommendedName>
</protein>
<keyword evidence="11" id="KW-0443">Lipid metabolism</keyword>
<keyword evidence="8 17" id="KW-0808">Transferase</keyword>
<dbReference type="PROSITE" id="PS00379">
    <property type="entry name" value="CDP_ALCOHOL_P_TRANSF"/>
    <property type="match status" value="1"/>
</dbReference>
<accession>A0A5C5GCE0</accession>
<evidence type="ECO:0000256" key="14">
    <source>
        <dbReference type="ARBA" id="ARBA00023264"/>
    </source>
</evidence>
<keyword evidence="14" id="KW-1208">Phospholipid metabolism</keyword>
<comment type="catalytic activity">
    <reaction evidence="15">
        <text>a CDP-1,2-diacyl-sn-glycerol + sn-glycerol 3-phosphate = a 1,2-diacyl-sn-glycero-3-phospho-(1'-sn-glycero-3'-phosphate) + CMP + H(+)</text>
        <dbReference type="Rhea" id="RHEA:12593"/>
        <dbReference type="ChEBI" id="CHEBI:15378"/>
        <dbReference type="ChEBI" id="CHEBI:57597"/>
        <dbReference type="ChEBI" id="CHEBI:58332"/>
        <dbReference type="ChEBI" id="CHEBI:60110"/>
        <dbReference type="ChEBI" id="CHEBI:60377"/>
        <dbReference type="EC" id="2.7.8.5"/>
    </reaction>
</comment>
<keyword evidence="12 18" id="KW-0472">Membrane</keyword>
<evidence type="ECO:0000256" key="1">
    <source>
        <dbReference type="ARBA" id="ARBA00004141"/>
    </source>
</evidence>
<feature type="transmembrane region" description="Helical" evidence="18">
    <location>
        <begin position="74"/>
        <end position="94"/>
    </location>
</feature>
<comment type="pathway">
    <text evidence="3">Lipid metabolism.</text>
</comment>
<keyword evidence="9 18" id="KW-0812">Transmembrane</keyword>
<feature type="transmembrane region" description="Helical" evidence="18">
    <location>
        <begin position="34"/>
        <end position="53"/>
    </location>
</feature>
<evidence type="ECO:0000256" key="7">
    <source>
        <dbReference type="ARBA" id="ARBA00022516"/>
    </source>
</evidence>
<dbReference type="OrthoDB" id="9796672at2"/>
<evidence type="ECO:0000256" key="16">
    <source>
        <dbReference type="NCBIfam" id="TIGR00560"/>
    </source>
</evidence>
<evidence type="ECO:0000256" key="6">
    <source>
        <dbReference type="ARBA" id="ARBA00014944"/>
    </source>
</evidence>
<evidence type="ECO:0000313" key="20">
    <source>
        <dbReference type="Proteomes" id="UP000314011"/>
    </source>
</evidence>
<name>A0A5C5GCE0_9RHOB</name>
<evidence type="ECO:0000256" key="18">
    <source>
        <dbReference type="SAM" id="Phobius"/>
    </source>
</evidence>
<comment type="similarity">
    <text evidence="4 17">Belongs to the CDP-alcohol phosphatidyltransferase class-I family.</text>
</comment>
<dbReference type="GO" id="GO:0046474">
    <property type="term" value="P:glycerophospholipid biosynthetic process"/>
    <property type="evidence" value="ECO:0007669"/>
    <property type="project" value="TreeGrafter"/>
</dbReference>